<keyword evidence="2" id="KW-1185">Reference proteome</keyword>
<gene>
    <name evidence="1" type="ORF">nbrc107696_10610</name>
</gene>
<proteinExistence type="predicted"/>
<dbReference type="RefSeq" id="WP_008381368.1">
    <property type="nucleotide sequence ID" value="NZ_BJOV01000002.1"/>
</dbReference>
<dbReference type="OrthoDB" id="9864896at2"/>
<organism evidence="1 2">
    <name type="scientific">Gordonia spumicola</name>
    <dbReference type="NCBI Taxonomy" id="589161"/>
    <lineage>
        <taxon>Bacteria</taxon>
        <taxon>Bacillati</taxon>
        <taxon>Actinomycetota</taxon>
        <taxon>Actinomycetes</taxon>
        <taxon>Mycobacteriales</taxon>
        <taxon>Gordoniaceae</taxon>
        <taxon>Gordonia</taxon>
    </lineage>
</organism>
<evidence type="ECO:0000313" key="1">
    <source>
        <dbReference type="EMBL" id="GEE00615.1"/>
    </source>
</evidence>
<dbReference type="EMBL" id="BJOV01000002">
    <property type="protein sequence ID" value="GEE00615.1"/>
    <property type="molecule type" value="Genomic_DNA"/>
</dbReference>
<protein>
    <recommendedName>
        <fullName evidence="3">Transcriptional regulator</fullName>
    </recommendedName>
</protein>
<evidence type="ECO:0000313" key="2">
    <source>
        <dbReference type="Proteomes" id="UP000444960"/>
    </source>
</evidence>
<name>A0A7I9V5C8_9ACTN</name>
<evidence type="ECO:0008006" key="3">
    <source>
        <dbReference type="Google" id="ProtNLM"/>
    </source>
</evidence>
<reference evidence="2" key="1">
    <citation type="submission" date="2019-06" db="EMBL/GenBank/DDBJ databases">
        <title>Gordonia isolated from sludge of a wastewater treatment plant.</title>
        <authorList>
            <person name="Tamura T."/>
            <person name="Aoyama K."/>
            <person name="Kang Y."/>
            <person name="Saito S."/>
            <person name="Akiyama N."/>
            <person name="Yazawa K."/>
            <person name="Gonoi T."/>
            <person name="Mikami Y."/>
        </authorList>
    </citation>
    <scope>NUCLEOTIDE SEQUENCE [LARGE SCALE GENOMIC DNA]</scope>
    <source>
        <strain evidence="2">NBRC 107696</strain>
    </source>
</reference>
<dbReference type="Proteomes" id="UP000444960">
    <property type="component" value="Unassembled WGS sequence"/>
</dbReference>
<accession>A0A7I9V5C8</accession>
<sequence>MDADDAEFAATQKIGNRIHALAQAEAVFDSLVEPPPHIRRQLEVFKDGLLDAAD</sequence>
<dbReference type="AlphaFoldDB" id="A0A7I9V5C8"/>
<comment type="caution">
    <text evidence="1">The sequence shown here is derived from an EMBL/GenBank/DDBJ whole genome shotgun (WGS) entry which is preliminary data.</text>
</comment>